<evidence type="ECO:0008006" key="3">
    <source>
        <dbReference type="Google" id="ProtNLM"/>
    </source>
</evidence>
<organism evidence="1 2">
    <name type="scientific">Pendulispora brunnea</name>
    <dbReference type="NCBI Taxonomy" id="2905690"/>
    <lineage>
        <taxon>Bacteria</taxon>
        <taxon>Pseudomonadati</taxon>
        <taxon>Myxococcota</taxon>
        <taxon>Myxococcia</taxon>
        <taxon>Myxococcales</taxon>
        <taxon>Sorangiineae</taxon>
        <taxon>Pendulisporaceae</taxon>
        <taxon>Pendulispora</taxon>
    </lineage>
</organism>
<evidence type="ECO:0000313" key="1">
    <source>
        <dbReference type="EMBL" id="WXA92956.1"/>
    </source>
</evidence>
<name>A0ABZ2K2L3_9BACT</name>
<keyword evidence="2" id="KW-1185">Reference proteome</keyword>
<gene>
    <name evidence="1" type="ORF">LZC95_41715</name>
</gene>
<accession>A0ABZ2K2L3</accession>
<reference evidence="1 2" key="1">
    <citation type="submission" date="2021-12" db="EMBL/GenBank/DDBJ databases">
        <title>Discovery of the Pendulisporaceae a myxobacterial family with distinct sporulation behavior and unique specialized metabolism.</title>
        <authorList>
            <person name="Garcia R."/>
            <person name="Popoff A."/>
            <person name="Bader C.D."/>
            <person name="Loehr J."/>
            <person name="Walesch S."/>
            <person name="Walt C."/>
            <person name="Boldt J."/>
            <person name="Bunk B."/>
            <person name="Haeckl F.J.F.P.J."/>
            <person name="Gunesch A.P."/>
            <person name="Birkelbach J."/>
            <person name="Nuebel U."/>
            <person name="Pietschmann T."/>
            <person name="Bach T."/>
            <person name="Mueller R."/>
        </authorList>
    </citation>
    <scope>NUCLEOTIDE SEQUENCE [LARGE SCALE GENOMIC DNA]</scope>
    <source>
        <strain evidence="1 2">MSr12523</strain>
    </source>
</reference>
<dbReference type="EMBL" id="CP089982">
    <property type="protein sequence ID" value="WXA92956.1"/>
    <property type="molecule type" value="Genomic_DNA"/>
</dbReference>
<sequence>MGTKMMQGRMAGISMALVSFLGGCGVAVSYVPLNPPPREMHARLPADVEFFDGKEPSQPYVEVGTIDARRRQSNGASKEELFAEIRQMAASHGCDGVKVIGNLPIGRLGYRAACIVYRPSAVATTNADEAKAAAPAAPVTTLPKAE</sequence>
<evidence type="ECO:0000313" key="2">
    <source>
        <dbReference type="Proteomes" id="UP001379533"/>
    </source>
</evidence>
<protein>
    <recommendedName>
        <fullName evidence="3">Lipoprotein</fullName>
    </recommendedName>
</protein>
<proteinExistence type="predicted"/>
<dbReference type="RefSeq" id="WP_394843555.1">
    <property type="nucleotide sequence ID" value="NZ_CP089982.1"/>
</dbReference>
<dbReference type="PROSITE" id="PS51257">
    <property type="entry name" value="PROKAR_LIPOPROTEIN"/>
    <property type="match status" value="1"/>
</dbReference>
<dbReference type="Proteomes" id="UP001379533">
    <property type="component" value="Chromosome"/>
</dbReference>